<keyword evidence="13" id="KW-1185">Reference proteome</keyword>
<reference evidence="12 13" key="1">
    <citation type="submission" date="2024-03" db="EMBL/GenBank/DDBJ databases">
        <title>Actinomycetospora sp. OC33-EN08, a novel actinomycete isolated from wild orchid (Aerides multiflora).</title>
        <authorList>
            <person name="Suriyachadkun C."/>
        </authorList>
    </citation>
    <scope>NUCLEOTIDE SEQUENCE [LARGE SCALE GENOMIC DNA]</scope>
    <source>
        <strain evidence="12 13">OC33-EN08</strain>
    </source>
</reference>
<feature type="transmembrane region" description="Helical" evidence="9">
    <location>
        <begin position="42"/>
        <end position="66"/>
    </location>
</feature>
<gene>
    <name evidence="12" type="ORF">WCD74_16285</name>
</gene>
<evidence type="ECO:0000313" key="12">
    <source>
        <dbReference type="EMBL" id="MEJ2869336.1"/>
    </source>
</evidence>
<keyword evidence="6 12" id="KW-0418">Kinase</keyword>
<keyword evidence="3" id="KW-0597">Phosphoprotein</keyword>
<keyword evidence="5" id="KW-0547">Nucleotide-binding</keyword>
<dbReference type="GO" id="GO:0016301">
    <property type="term" value="F:kinase activity"/>
    <property type="evidence" value="ECO:0007669"/>
    <property type="project" value="UniProtKB-KW"/>
</dbReference>
<dbReference type="EC" id="2.7.13.3" evidence="2"/>
<sequence length="383" mass="39898">MHPALARTVVGLLAAAAVAGGSAAEATVYRDVDAALYWVPTLALAAGALLAPFLPWVGLVAAAATFPLQALAAPDHPGVGGIALITMLVLVAQGGRRLPLRVSGPGAAVVAVGGATGSMLSGAPWFELIFFGATMGGAWALGWLLRRESRRSTELARLADELAAERERSTRLALVEERSRISRELHDAVAHSVSVMTLQVGVVRRRLERGEPDAPEVTALRAVEDLGRGSVDELRRVVGVLREDPDDDVLVPAPSLHHLEDLVERLARAGLAVDVRVDGEPGRLPPTTDTSAHRIVAEALTNVLRHAGTDHAEVRVGWEGARVVVEVLDEGVGGAPGDGGHGLLNLRERALLAGGTLEAGPRPDGGFRVRVVLPLATSAAVAS</sequence>
<comment type="caution">
    <text evidence="12">The sequence shown here is derived from an EMBL/GenBank/DDBJ whole genome shotgun (WGS) entry which is preliminary data.</text>
</comment>
<dbReference type="PANTHER" id="PTHR24421:SF10">
    <property type="entry name" value="NITRATE_NITRITE SENSOR PROTEIN NARQ"/>
    <property type="match status" value="1"/>
</dbReference>
<comment type="catalytic activity">
    <reaction evidence="1">
        <text>ATP + protein L-histidine = ADP + protein N-phospho-L-histidine.</text>
        <dbReference type="EC" id="2.7.13.3"/>
    </reaction>
</comment>
<feature type="domain" description="Signal transduction histidine kinase subgroup 3 dimerisation and phosphoacceptor" evidence="11">
    <location>
        <begin position="177"/>
        <end position="244"/>
    </location>
</feature>
<dbReference type="InterPro" id="IPR050482">
    <property type="entry name" value="Sensor_HK_TwoCompSys"/>
</dbReference>
<evidence type="ECO:0000256" key="1">
    <source>
        <dbReference type="ARBA" id="ARBA00000085"/>
    </source>
</evidence>
<dbReference type="SUPFAM" id="SSF55874">
    <property type="entry name" value="ATPase domain of HSP90 chaperone/DNA topoisomerase II/histidine kinase"/>
    <property type="match status" value="1"/>
</dbReference>
<evidence type="ECO:0000259" key="10">
    <source>
        <dbReference type="Pfam" id="PF02518"/>
    </source>
</evidence>
<feature type="domain" description="Histidine kinase/HSP90-like ATPase" evidence="10">
    <location>
        <begin position="291"/>
        <end position="376"/>
    </location>
</feature>
<evidence type="ECO:0000256" key="9">
    <source>
        <dbReference type="SAM" id="Phobius"/>
    </source>
</evidence>
<organism evidence="12 13">
    <name type="scientific">Actinomycetospora aurantiaca</name>
    <dbReference type="NCBI Taxonomy" id="3129233"/>
    <lineage>
        <taxon>Bacteria</taxon>
        <taxon>Bacillati</taxon>
        <taxon>Actinomycetota</taxon>
        <taxon>Actinomycetes</taxon>
        <taxon>Pseudonocardiales</taxon>
        <taxon>Pseudonocardiaceae</taxon>
        <taxon>Actinomycetospora</taxon>
    </lineage>
</organism>
<dbReference type="Proteomes" id="UP001385809">
    <property type="component" value="Unassembled WGS sequence"/>
</dbReference>
<dbReference type="Gene3D" id="3.30.565.10">
    <property type="entry name" value="Histidine kinase-like ATPase, C-terminal domain"/>
    <property type="match status" value="1"/>
</dbReference>
<dbReference type="Pfam" id="PF07730">
    <property type="entry name" value="HisKA_3"/>
    <property type="match status" value="1"/>
</dbReference>
<accession>A0ABU8MQ01</accession>
<evidence type="ECO:0000256" key="8">
    <source>
        <dbReference type="ARBA" id="ARBA00023012"/>
    </source>
</evidence>
<evidence type="ECO:0000256" key="5">
    <source>
        <dbReference type="ARBA" id="ARBA00022741"/>
    </source>
</evidence>
<evidence type="ECO:0000256" key="2">
    <source>
        <dbReference type="ARBA" id="ARBA00012438"/>
    </source>
</evidence>
<dbReference type="RefSeq" id="WP_337695909.1">
    <property type="nucleotide sequence ID" value="NZ_JBBEGN010000007.1"/>
</dbReference>
<keyword evidence="7" id="KW-0067">ATP-binding</keyword>
<proteinExistence type="predicted"/>
<dbReference type="InterPro" id="IPR011712">
    <property type="entry name" value="Sig_transdc_His_kin_sub3_dim/P"/>
</dbReference>
<dbReference type="PANTHER" id="PTHR24421">
    <property type="entry name" value="NITRATE/NITRITE SENSOR PROTEIN NARX-RELATED"/>
    <property type="match status" value="1"/>
</dbReference>
<dbReference type="EMBL" id="JBBEGN010000007">
    <property type="protein sequence ID" value="MEJ2869336.1"/>
    <property type="molecule type" value="Genomic_DNA"/>
</dbReference>
<feature type="transmembrane region" description="Helical" evidence="9">
    <location>
        <begin position="78"/>
        <end position="95"/>
    </location>
</feature>
<dbReference type="InterPro" id="IPR003594">
    <property type="entry name" value="HATPase_dom"/>
</dbReference>
<evidence type="ECO:0000256" key="4">
    <source>
        <dbReference type="ARBA" id="ARBA00022679"/>
    </source>
</evidence>
<evidence type="ECO:0000313" key="13">
    <source>
        <dbReference type="Proteomes" id="UP001385809"/>
    </source>
</evidence>
<keyword evidence="9" id="KW-0472">Membrane</keyword>
<evidence type="ECO:0000256" key="7">
    <source>
        <dbReference type="ARBA" id="ARBA00022840"/>
    </source>
</evidence>
<evidence type="ECO:0000256" key="6">
    <source>
        <dbReference type="ARBA" id="ARBA00022777"/>
    </source>
</evidence>
<evidence type="ECO:0000259" key="11">
    <source>
        <dbReference type="Pfam" id="PF07730"/>
    </source>
</evidence>
<name>A0ABU8MQ01_9PSEU</name>
<keyword evidence="9" id="KW-1133">Transmembrane helix</keyword>
<evidence type="ECO:0000256" key="3">
    <source>
        <dbReference type="ARBA" id="ARBA00022553"/>
    </source>
</evidence>
<dbReference type="InterPro" id="IPR036890">
    <property type="entry name" value="HATPase_C_sf"/>
</dbReference>
<keyword evidence="4" id="KW-0808">Transferase</keyword>
<feature type="transmembrane region" description="Helical" evidence="9">
    <location>
        <begin position="125"/>
        <end position="145"/>
    </location>
</feature>
<dbReference type="CDD" id="cd16917">
    <property type="entry name" value="HATPase_UhpB-NarQ-NarX-like"/>
    <property type="match status" value="1"/>
</dbReference>
<keyword evidence="9" id="KW-0812">Transmembrane</keyword>
<dbReference type="Pfam" id="PF02518">
    <property type="entry name" value="HATPase_c"/>
    <property type="match status" value="1"/>
</dbReference>
<dbReference type="Gene3D" id="1.20.5.1930">
    <property type="match status" value="1"/>
</dbReference>
<keyword evidence="8" id="KW-0902">Two-component regulatory system</keyword>
<protein>
    <recommendedName>
        <fullName evidence="2">histidine kinase</fullName>
        <ecNumber evidence="2">2.7.13.3</ecNumber>
    </recommendedName>
</protein>